<feature type="compositionally biased region" description="Low complexity" evidence="1">
    <location>
        <begin position="276"/>
        <end position="313"/>
    </location>
</feature>
<dbReference type="AlphaFoldDB" id="A0A327ZEJ9"/>
<protein>
    <submittedName>
        <fullName evidence="3">Uncharacterized protein</fullName>
    </submittedName>
</protein>
<keyword evidence="2" id="KW-1133">Transmembrane helix</keyword>
<keyword evidence="2" id="KW-0812">Transmembrane</keyword>
<accession>A0A327ZEJ9</accession>
<proteinExistence type="predicted"/>
<keyword evidence="2" id="KW-0472">Membrane</keyword>
<evidence type="ECO:0000313" key="3">
    <source>
        <dbReference type="EMBL" id="RAK39516.1"/>
    </source>
</evidence>
<keyword evidence="4" id="KW-1185">Reference proteome</keyword>
<dbReference type="EMBL" id="QLMJ01000004">
    <property type="protein sequence ID" value="RAK39516.1"/>
    <property type="molecule type" value="Genomic_DNA"/>
</dbReference>
<dbReference type="Proteomes" id="UP000249341">
    <property type="component" value="Unassembled WGS sequence"/>
</dbReference>
<comment type="caution">
    <text evidence="3">The sequence shown here is derived from an EMBL/GenBank/DDBJ whole genome shotgun (WGS) entry which is preliminary data.</text>
</comment>
<name>A0A327ZEJ9_9ACTN</name>
<evidence type="ECO:0000256" key="1">
    <source>
        <dbReference type="SAM" id="MobiDB-lite"/>
    </source>
</evidence>
<organism evidence="3 4">
    <name type="scientific">Actinoplanes lutulentus</name>
    <dbReference type="NCBI Taxonomy" id="1287878"/>
    <lineage>
        <taxon>Bacteria</taxon>
        <taxon>Bacillati</taxon>
        <taxon>Actinomycetota</taxon>
        <taxon>Actinomycetes</taxon>
        <taxon>Micromonosporales</taxon>
        <taxon>Micromonosporaceae</taxon>
        <taxon>Actinoplanes</taxon>
    </lineage>
</organism>
<feature type="region of interest" description="Disordered" evidence="1">
    <location>
        <begin position="232"/>
        <end position="326"/>
    </location>
</feature>
<gene>
    <name evidence="3" type="ORF">B0I29_10452</name>
</gene>
<evidence type="ECO:0000256" key="2">
    <source>
        <dbReference type="SAM" id="Phobius"/>
    </source>
</evidence>
<reference evidence="3 4" key="1">
    <citation type="submission" date="2018-06" db="EMBL/GenBank/DDBJ databases">
        <title>Genomic Encyclopedia of Type Strains, Phase III (KMG-III): the genomes of soil and plant-associated and newly described type strains.</title>
        <authorList>
            <person name="Whitman W."/>
        </authorList>
    </citation>
    <scope>NUCLEOTIDE SEQUENCE [LARGE SCALE GENOMIC DNA]</scope>
    <source>
        <strain evidence="3 4">CGMCC 4.7090</strain>
    </source>
</reference>
<sequence length="326" mass="33447">MGPAPGLRAVLVRFGGGSLRSLIMTGVALAAITALVSALIWADRELPAGESTGEVVRVGVVEGQSVGGYSDAAKHEVETLGTSGDTWALVTLRSYASPSSLPALLAGATVAQVYTRVPLPDARTQVTRIPVYQLPADVIGGMLAAAVSRDQEEAEYLRLSEALSGDGRNERRLRAAYQSAARTAAQEAAAYRAGCDCVFAVVVRAAPNVLSGLAATPVVRVVDPAPEVRQLDKAEFRPPLPEETDTVSEQPSVPAVPSLEAGVASATPTPIPSSIEAAVTSASPESSTTAAPQSVFPSEVPVAVPSAADASPVRDGYSTPSEVPGR</sequence>
<dbReference type="OrthoDB" id="3385742at2"/>
<evidence type="ECO:0000313" key="4">
    <source>
        <dbReference type="Proteomes" id="UP000249341"/>
    </source>
</evidence>
<feature type="transmembrane region" description="Helical" evidence="2">
    <location>
        <begin position="21"/>
        <end position="42"/>
    </location>
</feature>